<evidence type="ECO:0000256" key="1">
    <source>
        <dbReference type="SAM" id="Phobius"/>
    </source>
</evidence>
<dbReference type="PANTHER" id="PTHR21063:SF4">
    <property type="entry name" value="CD48 ANTIGEN-RELATED"/>
    <property type="match status" value="1"/>
</dbReference>
<dbReference type="CDD" id="cd00096">
    <property type="entry name" value="Ig"/>
    <property type="match status" value="1"/>
</dbReference>
<dbReference type="InterPro" id="IPR007110">
    <property type="entry name" value="Ig-like_dom"/>
</dbReference>
<gene>
    <name evidence="3" type="ORF">QQF64_019571</name>
</gene>
<organism evidence="3 4">
    <name type="scientific">Cirrhinus molitorella</name>
    <name type="common">mud carp</name>
    <dbReference type="NCBI Taxonomy" id="172907"/>
    <lineage>
        <taxon>Eukaryota</taxon>
        <taxon>Metazoa</taxon>
        <taxon>Chordata</taxon>
        <taxon>Craniata</taxon>
        <taxon>Vertebrata</taxon>
        <taxon>Euteleostomi</taxon>
        <taxon>Actinopterygii</taxon>
        <taxon>Neopterygii</taxon>
        <taxon>Teleostei</taxon>
        <taxon>Ostariophysi</taxon>
        <taxon>Cypriniformes</taxon>
        <taxon>Cyprinidae</taxon>
        <taxon>Labeoninae</taxon>
        <taxon>Labeonini</taxon>
        <taxon>Cirrhinus</taxon>
    </lineage>
</organism>
<dbReference type="InterPro" id="IPR036179">
    <property type="entry name" value="Ig-like_dom_sf"/>
</dbReference>
<evidence type="ECO:0000313" key="4">
    <source>
        <dbReference type="Proteomes" id="UP001558613"/>
    </source>
</evidence>
<feature type="domain" description="Ig-like" evidence="2">
    <location>
        <begin position="5"/>
        <end position="89"/>
    </location>
</feature>
<keyword evidence="4" id="KW-1185">Reference proteome</keyword>
<keyword evidence="1" id="KW-0472">Membrane</keyword>
<sequence>HLPVPVIIRDYSQNHSSSQQNCSLLCSVVNVSDVTLSWYKGNSLLSSISVSDLSISLSLPLEVEYQDKNTYSCVLNNPISNQTQHLDISKLCLTFGRSQSVLISAATAAGFLLTVALIGIFWICKKHRKTAREVETCAEEITYTDPVLYKGNADKWNIKEEVHVNYALISITERIADPAV</sequence>
<keyword evidence="1" id="KW-1133">Transmembrane helix</keyword>
<dbReference type="SUPFAM" id="SSF48726">
    <property type="entry name" value="Immunoglobulin"/>
    <property type="match status" value="1"/>
</dbReference>
<protein>
    <recommendedName>
        <fullName evidence="2">Ig-like domain-containing protein</fullName>
    </recommendedName>
</protein>
<comment type="caution">
    <text evidence="3">The sequence shown here is derived from an EMBL/GenBank/DDBJ whole genome shotgun (WGS) entry which is preliminary data.</text>
</comment>
<dbReference type="PROSITE" id="PS50835">
    <property type="entry name" value="IG_LIKE"/>
    <property type="match status" value="1"/>
</dbReference>
<dbReference type="Proteomes" id="UP001558613">
    <property type="component" value="Unassembled WGS sequence"/>
</dbReference>
<keyword evidence="1" id="KW-0812">Transmembrane</keyword>
<reference evidence="3 4" key="1">
    <citation type="submission" date="2023-09" db="EMBL/GenBank/DDBJ databases">
        <authorList>
            <person name="Wang M."/>
        </authorList>
    </citation>
    <scope>NUCLEOTIDE SEQUENCE [LARGE SCALE GENOMIC DNA]</scope>
    <source>
        <strain evidence="3">GT-2023</strain>
        <tissue evidence="3">Liver</tissue>
    </source>
</reference>
<dbReference type="Gene3D" id="2.60.40.10">
    <property type="entry name" value="Immunoglobulins"/>
    <property type="match status" value="1"/>
</dbReference>
<feature type="transmembrane region" description="Helical" evidence="1">
    <location>
        <begin position="101"/>
        <end position="123"/>
    </location>
</feature>
<evidence type="ECO:0000313" key="3">
    <source>
        <dbReference type="EMBL" id="KAL1251775.1"/>
    </source>
</evidence>
<dbReference type="EMBL" id="JAYMGO010000022">
    <property type="protein sequence ID" value="KAL1251775.1"/>
    <property type="molecule type" value="Genomic_DNA"/>
</dbReference>
<dbReference type="PANTHER" id="PTHR21063">
    <property type="entry name" value="LFA-3"/>
    <property type="match status" value="1"/>
</dbReference>
<evidence type="ECO:0000259" key="2">
    <source>
        <dbReference type="PROSITE" id="PS50835"/>
    </source>
</evidence>
<proteinExistence type="predicted"/>
<name>A0ABR3LH79_9TELE</name>
<dbReference type="InterPro" id="IPR013783">
    <property type="entry name" value="Ig-like_fold"/>
</dbReference>
<feature type="non-terminal residue" evidence="3">
    <location>
        <position position="1"/>
    </location>
</feature>
<accession>A0ABR3LH79</accession>